<name>A0ACC1XMF1_MELAZ</name>
<proteinExistence type="predicted"/>
<evidence type="ECO:0000313" key="2">
    <source>
        <dbReference type="Proteomes" id="UP001164539"/>
    </source>
</evidence>
<reference evidence="1 2" key="1">
    <citation type="journal article" date="2023" name="Science">
        <title>Complex scaffold remodeling in plant triterpene biosynthesis.</title>
        <authorList>
            <person name="De La Pena R."/>
            <person name="Hodgson H."/>
            <person name="Liu J.C."/>
            <person name="Stephenson M.J."/>
            <person name="Martin A.C."/>
            <person name="Owen C."/>
            <person name="Harkess A."/>
            <person name="Leebens-Mack J."/>
            <person name="Jimenez L.E."/>
            <person name="Osbourn A."/>
            <person name="Sattely E.S."/>
        </authorList>
    </citation>
    <scope>NUCLEOTIDE SEQUENCE [LARGE SCALE GENOMIC DNA]</scope>
    <source>
        <strain evidence="2">cv. JPN11</strain>
        <tissue evidence="1">Leaf</tissue>
    </source>
</reference>
<dbReference type="Proteomes" id="UP001164539">
    <property type="component" value="Chromosome 8"/>
</dbReference>
<dbReference type="EMBL" id="CM051401">
    <property type="protein sequence ID" value="KAJ4712415.1"/>
    <property type="molecule type" value="Genomic_DNA"/>
</dbReference>
<comment type="caution">
    <text evidence="1">The sequence shown here is derived from an EMBL/GenBank/DDBJ whole genome shotgun (WGS) entry which is preliminary data.</text>
</comment>
<organism evidence="1 2">
    <name type="scientific">Melia azedarach</name>
    <name type="common">Chinaberry tree</name>
    <dbReference type="NCBI Taxonomy" id="155640"/>
    <lineage>
        <taxon>Eukaryota</taxon>
        <taxon>Viridiplantae</taxon>
        <taxon>Streptophyta</taxon>
        <taxon>Embryophyta</taxon>
        <taxon>Tracheophyta</taxon>
        <taxon>Spermatophyta</taxon>
        <taxon>Magnoliopsida</taxon>
        <taxon>eudicotyledons</taxon>
        <taxon>Gunneridae</taxon>
        <taxon>Pentapetalae</taxon>
        <taxon>rosids</taxon>
        <taxon>malvids</taxon>
        <taxon>Sapindales</taxon>
        <taxon>Meliaceae</taxon>
        <taxon>Melia</taxon>
    </lineage>
</organism>
<sequence>MDQEESQSSLQSSLIPSSDQNGLECGDHRWLSEITIELKKQMQLAGPLVLVSFLQYSLQMISVIFVGHLDELSLASSSMAASFAGVTGFSFMLGMGSALETFCGQAYGAKQYHMLGVHMQRAMLVLALSSIPIAILWAYTGKIFTFFRPRSRNFITCRDIFSVVDP</sequence>
<protein>
    <submittedName>
        <fullName evidence="1">Protein DETOXIFICATION</fullName>
    </submittedName>
</protein>
<gene>
    <name evidence="1" type="ORF">OWV82_014662</name>
</gene>
<evidence type="ECO:0000313" key="1">
    <source>
        <dbReference type="EMBL" id="KAJ4712415.1"/>
    </source>
</evidence>
<accession>A0ACC1XMF1</accession>
<keyword evidence="2" id="KW-1185">Reference proteome</keyword>